<accession>A0A183BJS0</accession>
<name>A0A183BJS0_GLOPA</name>
<evidence type="ECO:0000313" key="3">
    <source>
        <dbReference type="WBParaSite" id="GPLIN_000084900"/>
    </source>
</evidence>
<sequence length="81" mass="9094">MLCNTFLHLKKAAFCTLWLVGLTAKEEFNGNLGDDLLPIYQQVNKNLGGNLLPPNQHDPKMGIGQFFIQTVFSDLENLDTK</sequence>
<keyword evidence="1" id="KW-0732">Signal</keyword>
<dbReference type="AlphaFoldDB" id="A0A183BJS0"/>
<feature type="signal peptide" evidence="1">
    <location>
        <begin position="1"/>
        <end position="25"/>
    </location>
</feature>
<keyword evidence="2" id="KW-1185">Reference proteome</keyword>
<reference evidence="3" key="2">
    <citation type="submission" date="2016-06" db="UniProtKB">
        <authorList>
            <consortium name="WormBaseParasite"/>
        </authorList>
    </citation>
    <scope>IDENTIFICATION</scope>
</reference>
<evidence type="ECO:0000313" key="2">
    <source>
        <dbReference type="Proteomes" id="UP000050741"/>
    </source>
</evidence>
<feature type="chain" id="PRO_5008146235" evidence="1">
    <location>
        <begin position="26"/>
        <end position="81"/>
    </location>
</feature>
<protein>
    <submittedName>
        <fullName evidence="3">Uncharacterized protein</fullName>
    </submittedName>
</protein>
<proteinExistence type="predicted"/>
<evidence type="ECO:0000256" key="1">
    <source>
        <dbReference type="SAM" id="SignalP"/>
    </source>
</evidence>
<organism evidence="2 3">
    <name type="scientific">Globodera pallida</name>
    <name type="common">Potato cyst nematode worm</name>
    <name type="synonym">Heterodera pallida</name>
    <dbReference type="NCBI Taxonomy" id="36090"/>
    <lineage>
        <taxon>Eukaryota</taxon>
        <taxon>Metazoa</taxon>
        <taxon>Ecdysozoa</taxon>
        <taxon>Nematoda</taxon>
        <taxon>Chromadorea</taxon>
        <taxon>Rhabditida</taxon>
        <taxon>Tylenchina</taxon>
        <taxon>Tylenchomorpha</taxon>
        <taxon>Tylenchoidea</taxon>
        <taxon>Heteroderidae</taxon>
        <taxon>Heteroderinae</taxon>
        <taxon>Globodera</taxon>
    </lineage>
</organism>
<dbReference type="WBParaSite" id="GPLIN_000084900">
    <property type="protein sequence ID" value="GPLIN_000084900"/>
    <property type="gene ID" value="GPLIN_000084900"/>
</dbReference>
<dbReference type="Proteomes" id="UP000050741">
    <property type="component" value="Unassembled WGS sequence"/>
</dbReference>
<reference evidence="2" key="1">
    <citation type="submission" date="2014-05" db="EMBL/GenBank/DDBJ databases">
        <title>The genome and life-stage specific transcriptomes of Globodera pallida elucidate key aspects of plant parasitism by a cyst nematode.</title>
        <authorList>
            <person name="Cotton J.A."/>
            <person name="Lilley C.J."/>
            <person name="Jones L.M."/>
            <person name="Kikuchi T."/>
            <person name="Reid A.J."/>
            <person name="Thorpe P."/>
            <person name="Tsai I.J."/>
            <person name="Beasley H."/>
            <person name="Blok V."/>
            <person name="Cock P.J.A."/>
            <person name="Van den Akker S.E."/>
            <person name="Holroyd N."/>
            <person name="Hunt M."/>
            <person name="Mantelin S."/>
            <person name="Naghra H."/>
            <person name="Pain A."/>
            <person name="Palomares-Rius J.E."/>
            <person name="Zarowiecki M."/>
            <person name="Berriman M."/>
            <person name="Jones J.T."/>
            <person name="Urwin P.E."/>
        </authorList>
    </citation>
    <scope>NUCLEOTIDE SEQUENCE [LARGE SCALE GENOMIC DNA]</scope>
    <source>
        <strain evidence="2">Lindley</strain>
    </source>
</reference>